<dbReference type="OrthoDB" id="569695at2"/>
<reference evidence="4 6" key="2">
    <citation type="journal article" date="2019" name="Appl. Microbiol. Biotechnol.">
        <title>Uncovering carbohydrate metabolism through a genotype-phenotype association study of 56 lactic acid bacteria genomes.</title>
        <authorList>
            <person name="Buron-Moles G."/>
            <person name="Chailyan A."/>
            <person name="Dolejs I."/>
            <person name="Forster J."/>
            <person name="Miks M.H."/>
        </authorList>
    </citation>
    <scope>NUCLEOTIDE SEQUENCE [LARGE SCALE GENOMIC DNA]</scope>
    <source>
        <strain evidence="4 6">DSM 10551</strain>
    </source>
</reference>
<dbReference type="InterPro" id="IPR002656">
    <property type="entry name" value="Acyl_transf_3_dom"/>
</dbReference>
<evidence type="ECO:0000313" key="3">
    <source>
        <dbReference type="EMBL" id="GAW71751.1"/>
    </source>
</evidence>
<dbReference type="Pfam" id="PF01757">
    <property type="entry name" value="Acyl_transf_3"/>
    <property type="match status" value="1"/>
</dbReference>
<evidence type="ECO:0000256" key="1">
    <source>
        <dbReference type="SAM" id="Phobius"/>
    </source>
</evidence>
<dbReference type="Proteomes" id="UP000214739">
    <property type="component" value="Unassembled WGS sequence"/>
</dbReference>
<feature type="transmembrane region" description="Helical" evidence="1">
    <location>
        <begin position="201"/>
        <end position="218"/>
    </location>
</feature>
<accession>A0A224VGY7</accession>
<dbReference type="Proteomes" id="UP000294668">
    <property type="component" value="Unassembled WGS sequence"/>
</dbReference>
<dbReference type="GO" id="GO:0016747">
    <property type="term" value="F:acyltransferase activity, transferring groups other than amino-acyl groups"/>
    <property type="evidence" value="ECO:0007669"/>
    <property type="project" value="InterPro"/>
</dbReference>
<feature type="transmembrane region" description="Helical" evidence="1">
    <location>
        <begin position="330"/>
        <end position="351"/>
    </location>
</feature>
<protein>
    <submittedName>
        <fullName evidence="3">Integral membrane protein</fullName>
    </submittedName>
</protein>
<feature type="transmembrane region" description="Helical" evidence="1">
    <location>
        <begin position="82"/>
        <end position="105"/>
    </location>
</feature>
<dbReference type="EMBL" id="PUFL01000017">
    <property type="protein sequence ID" value="TDG94433.1"/>
    <property type="molecule type" value="Genomic_DNA"/>
</dbReference>
<feature type="transmembrane region" description="Helical" evidence="1">
    <location>
        <begin position="266"/>
        <end position="286"/>
    </location>
</feature>
<keyword evidence="6" id="KW-1185">Reference proteome</keyword>
<feature type="domain" description="Acyltransferase 3" evidence="2">
    <location>
        <begin position="15"/>
        <end position="345"/>
    </location>
</feature>
<evidence type="ECO:0000313" key="6">
    <source>
        <dbReference type="Proteomes" id="UP000294668"/>
    </source>
</evidence>
<sequence length="367" mass="42793">MNYGIKSPSTPDIGDYLKVFACTAVMLQTILAQGLQTHPTINVQIGIGISYNLIKFTAPAFITGILYTTMRVTHDTDLSYRGYLLQMWHSLFIPTIAWTFIYLLIMPNVQQVSHYQSIGSFVWQFVNGNAAPHLWYNSMMLQFIVLMPFFWWLASWCGQSKHRGQLVLLATLVIQFIWLIFYDQQVFHGPHANKWYLLDRIFVSFLLYAVIGTLSWQYHQKIHRFSQKWWLMAVIAVSAFIWTNAELFAFRFPIHLTNAPYYKPSMTLYDMSMIGLIAALGSYQLTRQLPITHLIHRLANYAYPAFLSNVFWNQLLWWGFGNALTNRRPVLGILVVYVGTWLLSLASAIVIHKSWAWLNRRFRRRSV</sequence>
<keyword evidence="1" id="KW-0812">Transmembrane</keyword>
<feature type="transmembrane region" description="Helical" evidence="1">
    <location>
        <begin position="49"/>
        <end position="70"/>
    </location>
</feature>
<dbReference type="RefSeq" id="WP_057962533.1">
    <property type="nucleotide sequence ID" value="NZ_BAAAXO010000080.1"/>
</dbReference>
<gene>
    <name evidence="4" type="ORF">C5L28_001698</name>
    <name evidence="3" type="ORF">LPKJCM_00854</name>
</gene>
<feature type="transmembrane region" description="Helical" evidence="1">
    <location>
        <begin position="230"/>
        <end position="254"/>
    </location>
</feature>
<feature type="transmembrane region" description="Helical" evidence="1">
    <location>
        <begin position="298"/>
        <end position="318"/>
    </location>
</feature>
<evidence type="ECO:0000259" key="2">
    <source>
        <dbReference type="Pfam" id="PF01757"/>
    </source>
</evidence>
<keyword evidence="1" id="KW-1133">Transmembrane helix</keyword>
<dbReference type="AlphaFoldDB" id="A0A224VGY7"/>
<dbReference type="EMBL" id="BDGB01000044">
    <property type="protein sequence ID" value="GAW71751.1"/>
    <property type="molecule type" value="Genomic_DNA"/>
</dbReference>
<reference evidence="3 5" key="1">
    <citation type="journal article" date="2017" name="Biosci Microbiota Food Health">
        <title>Genomic characterization reconfirms the taxonomic status of Lactobacillus parakefiri.</title>
        <authorList>
            <person name="Tanizawa Y."/>
            <person name="Kobayashi H."/>
            <person name="Kaminuma E."/>
            <person name="Sakamoto M."/>
            <person name="Ohkuma M."/>
            <person name="Nakamura Y."/>
            <person name="Arita M."/>
            <person name="Tohno M."/>
        </authorList>
    </citation>
    <scope>NUCLEOTIDE SEQUENCE [LARGE SCALE GENOMIC DNA]</scope>
    <source>
        <strain evidence="3 5">JCM 8573</strain>
    </source>
</reference>
<reference evidence="4" key="3">
    <citation type="submission" date="2019-02" db="EMBL/GenBank/DDBJ databases">
        <authorList>
            <person name="Buron G."/>
            <person name="Chaylann A."/>
            <person name="Dolejs I."/>
            <person name="Forster J."/>
            <person name="Miks M.H."/>
        </authorList>
    </citation>
    <scope>NUCLEOTIDE SEQUENCE</scope>
    <source>
        <strain evidence="4">DSM 10551</strain>
    </source>
</reference>
<feature type="transmembrane region" description="Helical" evidence="1">
    <location>
        <begin position="166"/>
        <end position="181"/>
    </location>
</feature>
<evidence type="ECO:0000313" key="5">
    <source>
        <dbReference type="Proteomes" id="UP000214739"/>
    </source>
</evidence>
<name>A0A224VGY7_9LACO</name>
<evidence type="ECO:0000313" key="4">
    <source>
        <dbReference type="EMBL" id="TDG94433.1"/>
    </source>
</evidence>
<proteinExistence type="predicted"/>
<keyword evidence="1" id="KW-0472">Membrane</keyword>
<feature type="transmembrane region" description="Helical" evidence="1">
    <location>
        <begin position="134"/>
        <end position="154"/>
    </location>
</feature>
<organism evidence="3 5">
    <name type="scientific">Lentilactobacillus parakefiri</name>
    <dbReference type="NCBI Taxonomy" id="152332"/>
    <lineage>
        <taxon>Bacteria</taxon>
        <taxon>Bacillati</taxon>
        <taxon>Bacillota</taxon>
        <taxon>Bacilli</taxon>
        <taxon>Lactobacillales</taxon>
        <taxon>Lactobacillaceae</taxon>
        <taxon>Lentilactobacillus</taxon>
    </lineage>
</organism>
<comment type="caution">
    <text evidence="3">The sequence shown here is derived from an EMBL/GenBank/DDBJ whole genome shotgun (WGS) entry which is preliminary data.</text>
</comment>